<organism evidence="2 3">
    <name type="scientific">Nitrococcus mobilis Nb-231</name>
    <dbReference type="NCBI Taxonomy" id="314278"/>
    <lineage>
        <taxon>Bacteria</taxon>
        <taxon>Pseudomonadati</taxon>
        <taxon>Pseudomonadota</taxon>
        <taxon>Gammaproteobacteria</taxon>
        <taxon>Chromatiales</taxon>
        <taxon>Ectothiorhodospiraceae</taxon>
        <taxon>Nitrococcus</taxon>
    </lineage>
</organism>
<dbReference type="GO" id="GO:0016020">
    <property type="term" value="C:membrane"/>
    <property type="evidence" value="ECO:0007669"/>
    <property type="project" value="InterPro"/>
</dbReference>
<feature type="transmembrane region" description="Helical" evidence="1">
    <location>
        <begin position="12"/>
        <end position="33"/>
    </location>
</feature>
<comment type="caution">
    <text evidence="2">The sequence shown here is derived from an EMBL/GenBank/DDBJ whole genome shotgun (WGS) entry which is preliminary data.</text>
</comment>
<keyword evidence="1" id="KW-0812">Transmembrane</keyword>
<feature type="transmembrane region" description="Helical" evidence="1">
    <location>
        <begin position="45"/>
        <end position="65"/>
    </location>
</feature>
<gene>
    <name evidence="2" type="ORF">NB231_15573</name>
</gene>
<feature type="transmembrane region" description="Helical" evidence="1">
    <location>
        <begin position="72"/>
        <end position="92"/>
    </location>
</feature>
<dbReference type="Proteomes" id="UP000003374">
    <property type="component" value="Unassembled WGS sequence"/>
</dbReference>
<dbReference type="GO" id="GO:0015097">
    <property type="term" value="F:mercury ion transmembrane transporter activity"/>
    <property type="evidence" value="ECO:0007669"/>
    <property type="project" value="InterPro"/>
</dbReference>
<dbReference type="HOGENOM" id="CLU_135628_0_1_6"/>
<evidence type="ECO:0000313" key="2">
    <source>
        <dbReference type="EMBL" id="EAR23253.1"/>
    </source>
</evidence>
<dbReference type="Pfam" id="PF03203">
    <property type="entry name" value="MerC"/>
    <property type="match status" value="1"/>
</dbReference>
<name>A4BLR5_9GAMM</name>
<evidence type="ECO:0008006" key="4">
    <source>
        <dbReference type="Google" id="ProtNLM"/>
    </source>
</evidence>
<keyword evidence="3" id="KW-1185">Reference proteome</keyword>
<dbReference type="RefSeq" id="WP_005004332.1">
    <property type="nucleotide sequence ID" value="NZ_CH672427.1"/>
</dbReference>
<keyword evidence="1" id="KW-1133">Transmembrane helix</keyword>
<dbReference type="STRING" id="314278.NB231_15573"/>
<dbReference type="AlphaFoldDB" id="A4BLR5"/>
<reference evidence="2 3" key="1">
    <citation type="submission" date="2006-02" db="EMBL/GenBank/DDBJ databases">
        <authorList>
            <person name="Waterbury J."/>
            <person name="Ferriera S."/>
            <person name="Johnson J."/>
            <person name="Kravitz S."/>
            <person name="Halpern A."/>
            <person name="Remington K."/>
            <person name="Beeson K."/>
            <person name="Tran B."/>
            <person name="Rogers Y.-H."/>
            <person name="Friedman R."/>
            <person name="Venter J.C."/>
        </authorList>
    </citation>
    <scope>NUCLEOTIDE SEQUENCE [LARGE SCALE GENOMIC DNA]</scope>
    <source>
        <strain evidence="2 3">Nb-231</strain>
    </source>
</reference>
<sequence length="130" mass="13926">MEKIQVAMDKVAIGFSIICAVHCVLVPIAMVILPALAATPLRDEAFHQKILIAVLPASIIALAIGCRKHKNWRVGTSGFIGLATLITTAFLGHDLLGENGEKIATLIGAAMIAFGHIQNHRLCCKYNCHS</sequence>
<dbReference type="InterPro" id="IPR004891">
    <property type="entry name" value="Mercury-R_MerC"/>
</dbReference>
<evidence type="ECO:0000256" key="1">
    <source>
        <dbReference type="SAM" id="Phobius"/>
    </source>
</evidence>
<dbReference type="OrthoDB" id="5705567at2"/>
<keyword evidence="1" id="KW-0472">Membrane</keyword>
<evidence type="ECO:0000313" key="3">
    <source>
        <dbReference type="Proteomes" id="UP000003374"/>
    </source>
</evidence>
<proteinExistence type="predicted"/>
<protein>
    <recommendedName>
        <fullName evidence="4">MerC domain-containing protein</fullName>
    </recommendedName>
</protein>
<dbReference type="EMBL" id="AAOF01000001">
    <property type="protein sequence ID" value="EAR23253.1"/>
    <property type="molecule type" value="Genomic_DNA"/>
</dbReference>
<accession>A4BLR5</accession>
<dbReference type="eggNOG" id="ENOG50331HE">
    <property type="taxonomic scope" value="Bacteria"/>
</dbReference>